<dbReference type="InterPro" id="IPR049712">
    <property type="entry name" value="Poly_export"/>
</dbReference>
<evidence type="ECO:0000313" key="6">
    <source>
        <dbReference type="Proteomes" id="UP001149009"/>
    </source>
</evidence>
<feature type="domain" description="Soluble ligand binding" evidence="4">
    <location>
        <begin position="114"/>
        <end position="166"/>
    </location>
</feature>
<protein>
    <submittedName>
        <fullName evidence="5">Polysaccharide export protein</fullName>
    </submittedName>
</protein>
<keyword evidence="6" id="KW-1185">Reference proteome</keyword>
<sequence length="187" mass="20417">MKKLIPLLMSLVAAAMLAACSGYTPPPPAFHEVLYQPYVIDAGDELRITVFGQDNLTNTYSVNQAGYIAFPLIGAVPARGHTASQIEQQIARMLRNGYLRDPDVTVEVARYRPIFVMGEVGNPGQYSYVPGMTVQKAIAAAGGFTPRANQRNVDVTRDINGQVMTGRVVTSDPLLPGDTIYVRERLF</sequence>
<organism evidence="5 6">
    <name type="scientific">Chelativorans petroleitrophicus</name>
    <dbReference type="NCBI Taxonomy" id="2975484"/>
    <lineage>
        <taxon>Bacteria</taxon>
        <taxon>Pseudomonadati</taxon>
        <taxon>Pseudomonadota</taxon>
        <taxon>Alphaproteobacteria</taxon>
        <taxon>Hyphomicrobiales</taxon>
        <taxon>Phyllobacteriaceae</taxon>
        <taxon>Chelativorans</taxon>
    </lineage>
</organism>
<dbReference type="EMBL" id="JAODNV010000011">
    <property type="protein sequence ID" value="MCT8990787.1"/>
    <property type="molecule type" value="Genomic_DNA"/>
</dbReference>
<evidence type="ECO:0000313" key="5">
    <source>
        <dbReference type="EMBL" id="MCT8990787.1"/>
    </source>
</evidence>
<dbReference type="AlphaFoldDB" id="A0A9X3B6R8"/>
<proteinExistence type="predicted"/>
<dbReference type="Pfam" id="PF02563">
    <property type="entry name" value="Poly_export"/>
    <property type="match status" value="1"/>
</dbReference>
<dbReference type="Gene3D" id="3.10.560.10">
    <property type="entry name" value="Outer membrane lipoprotein wza domain like"/>
    <property type="match status" value="1"/>
</dbReference>
<comment type="caution">
    <text evidence="5">The sequence shown here is derived from an EMBL/GenBank/DDBJ whole genome shotgun (WGS) entry which is preliminary data.</text>
</comment>
<keyword evidence="1 2" id="KW-0732">Signal</keyword>
<feature type="chain" id="PRO_5040962469" evidence="2">
    <location>
        <begin position="19"/>
        <end position="187"/>
    </location>
</feature>
<dbReference type="Pfam" id="PF10531">
    <property type="entry name" value="SLBB"/>
    <property type="match status" value="1"/>
</dbReference>
<dbReference type="PANTHER" id="PTHR33619">
    <property type="entry name" value="POLYSACCHARIDE EXPORT PROTEIN GFCE-RELATED"/>
    <property type="match status" value="1"/>
</dbReference>
<evidence type="ECO:0000259" key="4">
    <source>
        <dbReference type="Pfam" id="PF10531"/>
    </source>
</evidence>
<dbReference type="RefSeq" id="WP_261515682.1">
    <property type="nucleotide sequence ID" value="NZ_JAODNV010000011.1"/>
</dbReference>
<gene>
    <name evidence="5" type="ORF">NYR54_10865</name>
</gene>
<accession>A0A9X3B6R8</accession>
<dbReference type="Proteomes" id="UP001149009">
    <property type="component" value="Unassembled WGS sequence"/>
</dbReference>
<dbReference type="Gene3D" id="3.30.1950.10">
    <property type="entry name" value="wza like domain"/>
    <property type="match status" value="1"/>
</dbReference>
<evidence type="ECO:0000256" key="2">
    <source>
        <dbReference type="SAM" id="SignalP"/>
    </source>
</evidence>
<dbReference type="GO" id="GO:0015159">
    <property type="term" value="F:polysaccharide transmembrane transporter activity"/>
    <property type="evidence" value="ECO:0007669"/>
    <property type="project" value="InterPro"/>
</dbReference>
<dbReference type="InterPro" id="IPR019554">
    <property type="entry name" value="Soluble_ligand-bd"/>
</dbReference>
<dbReference type="InterPro" id="IPR003715">
    <property type="entry name" value="Poly_export_N"/>
</dbReference>
<dbReference type="PROSITE" id="PS51257">
    <property type="entry name" value="PROKAR_LIPOPROTEIN"/>
    <property type="match status" value="1"/>
</dbReference>
<reference evidence="5" key="1">
    <citation type="submission" date="2022-08" db="EMBL/GenBank/DDBJ databases">
        <title>Chelativorans sichuanense sp. nov., a paraffin oil-degrading bacterium isolated from a mixture of oil-based drill cuttings and paddy soil.</title>
        <authorList>
            <person name="Yu J."/>
            <person name="Liu H."/>
            <person name="Chen Q."/>
        </authorList>
    </citation>
    <scope>NUCLEOTIDE SEQUENCE</scope>
    <source>
        <strain evidence="5">SCAU 2101</strain>
    </source>
</reference>
<dbReference type="PANTHER" id="PTHR33619:SF3">
    <property type="entry name" value="POLYSACCHARIDE EXPORT PROTEIN GFCE-RELATED"/>
    <property type="match status" value="1"/>
</dbReference>
<evidence type="ECO:0000256" key="1">
    <source>
        <dbReference type="ARBA" id="ARBA00022729"/>
    </source>
</evidence>
<name>A0A9X3B6R8_9HYPH</name>
<feature type="signal peptide" evidence="2">
    <location>
        <begin position="1"/>
        <end position="18"/>
    </location>
</feature>
<evidence type="ECO:0000259" key="3">
    <source>
        <dbReference type="Pfam" id="PF02563"/>
    </source>
</evidence>
<feature type="domain" description="Polysaccharide export protein N-terminal" evidence="3">
    <location>
        <begin position="36"/>
        <end position="108"/>
    </location>
</feature>